<protein>
    <submittedName>
        <fullName evidence="2">PHP domain-containing protein</fullName>
    </submittedName>
</protein>
<dbReference type="SMART" id="SM00481">
    <property type="entry name" value="POLIIIAc"/>
    <property type="match status" value="1"/>
</dbReference>
<reference evidence="2 3" key="1">
    <citation type="submission" date="2021-08" db="EMBL/GenBank/DDBJ databases">
        <title>FDA dAtabase for Regulatory Grade micrObial Sequences (FDA-ARGOS): Supporting development and validation of Infectious Disease Dx tests.</title>
        <authorList>
            <person name="Sproer C."/>
            <person name="Gronow S."/>
            <person name="Severitt S."/>
            <person name="Schroder I."/>
            <person name="Tallon L."/>
            <person name="Sadzewicz L."/>
            <person name="Zhao X."/>
            <person name="Boylan J."/>
            <person name="Ott S."/>
            <person name="Bowen H."/>
            <person name="Vavikolanu K."/>
            <person name="Hazen T."/>
            <person name="Aluvathingal J."/>
            <person name="Nadendla S."/>
            <person name="Lowell S."/>
            <person name="Myers T."/>
            <person name="Yan Y."/>
            <person name="Sichtig H."/>
        </authorList>
    </citation>
    <scope>NUCLEOTIDE SEQUENCE [LARGE SCALE GENOMIC DNA]</scope>
    <source>
        <strain evidence="2 3">FDAARGOS_1460</strain>
    </source>
</reference>
<dbReference type="InterPro" id="IPR003141">
    <property type="entry name" value="Pol/His_phosphatase_N"/>
</dbReference>
<dbReference type="Gene3D" id="1.10.150.650">
    <property type="match status" value="1"/>
</dbReference>
<dbReference type="EMBL" id="JAIPME010000002">
    <property type="protein sequence ID" value="MBZ2386916.1"/>
    <property type="molecule type" value="Genomic_DNA"/>
</dbReference>
<dbReference type="Gene3D" id="3.20.20.140">
    <property type="entry name" value="Metal-dependent hydrolases"/>
    <property type="match status" value="1"/>
</dbReference>
<feature type="domain" description="Polymerase/histidinol phosphatase N-terminal" evidence="1">
    <location>
        <begin position="4"/>
        <end position="69"/>
    </location>
</feature>
<dbReference type="Pfam" id="PF02811">
    <property type="entry name" value="PHP"/>
    <property type="match status" value="1"/>
</dbReference>
<dbReference type="SUPFAM" id="SSF89550">
    <property type="entry name" value="PHP domain-like"/>
    <property type="match status" value="1"/>
</dbReference>
<accession>A0ABS7SZH2</accession>
<evidence type="ECO:0000313" key="2">
    <source>
        <dbReference type="EMBL" id="MBZ2386916.1"/>
    </source>
</evidence>
<dbReference type="PANTHER" id="PTHR42924:SF3">
    <property type="entry name" value="POLYMERASE_HISTIDINOL PHOSPHATASE N-TERMINAL DOMAIN-CONTAINING PROTEIN"/>
    <property type="match status" value="1"/>
</dbReference>
<dbReference type="PANTHER" id="PTHR42924">
    <property type="entry name" value="EXONUCLEASE"/>
    <property type="match status" value="1"/>
</dbReference>
<sequence>MKYADLHMHTSYSDGDYDIREVIEMAVGAGFKTMAITDHDRADHFEKIKEIGKDFDIRLIKGLEISAYDFDSHKKVHIVGLFLPEKTPEIDKLNAITNKKREAYHISLLPKLAEDGFELDYAYLKTFAKNSIIYKSDIFWAMKAKYPERMEGVGFKDVFHEKTTDDLARTMGYIPVKDAIEAVNKDGGLSILAHPQEYDNWDEIEKYKEMGLRAIEINHSRMKDGDFERAKDFANKLDLLMSGGSDFHRLGRFDLGDYGLSQDEFKALEEGFRKNN</sequence>
<dbReference type="InterPro" id="IPR016195">
    <property type="entry name" value="Pol/histidinol_Pase-like"/>
</dbReference>
<dbReference type="CDD" id="cd07438">
    <property type="entry name" value="PHP_HisPPase_AMP"/>
    <property type="match status" value="1"/>
</dbReference>
<dbReference type="RefSeq" id="WP_223419508.1">
    <property type="nucleotide sequence ID" value="NZ_JAIPME010000002.1"/>
</dbReference>
<dbReference type="Proteomes" id="UP000734271">
    <property type="component" value="Unassembled WGS sequence"/>
</dbReference>
<evidence type="ECO:0000313" key="3">
    <source>
        <dbReference type="Proteomes" id="UP000734271"/>
    </source>
</evidence>
<gene>
    <name evidence="2" type="ORF">K8P03_06435</name>
</gene>
<comment type="caution">
    <text evidence="2">The sequence shown here is derived from an EMBL/GenBank/DDBJ whole genome shotgun (WGS) entry which is preliminary data.</text>
</comment>
<evidence type="ECO:0000259" key="1">
    <source>
        <dbReference type="SMART" id="SM00481"/>
    </source>
</evidence>
<keyword evidence="3" id="KW-1185">Reference proteome</keyword>
<organism evidence="2 3">
    <name type="scientific">Anaerococcus murdochii</name>
    <dbReference type="NCBI Taxonomy" id="411577"/>
    <lineage>
        <taxon>Bacteria</taxon>
        <taxon>Bacillati</taxon>
        <taxon>Bacillota</taxon>
        <taxon>Tissierellia</taxon>
        <taxon>Tissierellales</taxon>
        <taxon>Peptoniphilaceae</taxon>
        <taxon>Anaerococcus</taxon>
    </lineage>
</organism>
<dbReference type="InterPro" id="IPR004013">
    <property type="entry name" value="PHP_dom"/>
</dbReference>
<name>A0ABS7SZH2_9FIRM</name>
<proteinExistence type="predicted"/>
<dbReference type="InterPro" id="IPR052018">
    <property type="entry name" value="PHP_domain"/>
</dbReference>